<name>A0A8H4RQ68_9HELO</name>
<protein>
    <submittedName>
        <fullName evidence="1">Uncharacterized protein</fullName>
    </submittedName>
</protein>
<reference evidence="1 2" key="1">
    <citation type="submission" date="2020-03" db="EMBL/GenBank/DDBJ databases">
        <title>Draft Genome Sequence of Cudoniella acicularis.</title>
        <authorList>
            <person name="Buettner E."/>
            <person name="Kellner H."/>
        </authorList>
    </citation>
    <scope>NUCLEOTIDE SEQUENCE [LARGE SCALE GENOMIC DNA]</scope>
    <source>
        <strain evidence="1 2">DSM 108380</strain>
    </source>
</reference>
<sequence length="291" mass="32785">MNNENVAELFYLFKSQAEEANLEAPPSNSSQYVVNGMTVPNSSMGFQILCSQNNWKNGQDIVRTIYGCVISEIDDVTSFEEKFTVLKTLVKMANVFSYADASTGIGKACQERIPKIIASSIATIGNMLSDEEIECIIAENTLLETIKHHLDTRQVYAELAKFVGIFNDSSIILDFDSVLARIRGLLNSLQMPVYRIRKMMESRITNDIAGTINRRNPRVSRVNALEALIEAGNIIRINHERDEFAEAFKDGQLEKLVEDSIQIVMEGFSEKEREEIFLARSDLKCALLRLD</sequence>
<evidence type="ECO:0000313" key="1">
    <source>
        <dbReference type="EMBL" id="KAF4634037.1"/>
    </source>
</evidence>
<comment type="caution">
    <text evidence="1">The sequence shown here is derived from an EMBL/GenBank/DDBJ whole genome shotgun (WGS) entry which is preliminary data.</text>
</comment>
<keyword evidence="2" id="KW-1185">Reference proteome</keyword>
<dbReference type="Proteomes" id="UP000566819">
    <property type="component" value="Unassembled WGS sequence"/>
</dbReference>
<dbReference type="EMBL" id="JAAMPI010000213">
    <property type="protein sequence ID" value="KAF4634037.1"/>
    <property type="molecule type" value="Genomic_DNA"/>
</dbReference>
<gene>
    <name evidence="1" type="ORF">G7Y89_g4080</name>
</gene>
<proteinExistence type="predicted"/>
<dbReference type="AlphaFoldDB" id="A0A8H4RQ68"/>
<evidence type="ECO:0000313" key="2">
    <source>
        <dbReference type="Proteomes" id="UP000566819"/>
    </source>
</evidence>
<organism evidence="1 2">
    <name type="scientific">Cudoniella acicularis</name>
    <dbReference type="NCBI Taxonomy" id="354080"/>
    <lineage>
        <taxon>Eukaryota</taxon>
        <taxon>Fungi</taxon>
        <taxon>Dikarya</taxon>
        <taxon>Ascomycota</taxon>
        <taxon>Pezizomycotina</taxon>
        <taxon>Leotiomycetes</taxon>
        <taxon>Helotiales</taxon>
        <taxon>Tricladiaceae</taxon>
        <taxon>Cudoniella</taxon>
    </lineage>
</organism>
<accession>A0A8H4RQ68</accession>